<dbReference type="eggNOG" id="ENOG5033PZS">
    <property type="taxonomic scope" value="Bacteria"/>
</dbReference>
<evidence type="ECO:0000313" key="2">
    <source>
        <dbReference type="Proteomes" id="UP000027931"/>
    </source>
</evidence>
<evidence type="ECO:0000313" key="1">
    <source>
        <dbReference type="EMBL" id="KEO82635.1"/>
    </source>
</evidence>
<organism evidence="1 2">
    <name type="scientific">Tumebacillus flagellatus</name>
    <dbReference type="NCBI Taxonomy" id="1157490"/>
    <lineage>
        <taxon>Bacteria</taxon>
        <taxon>Bacillati</taxon>
        <taxon>Bacillota</taxon>
        <taxon>Bacilli</taxon>
        <taxon>Bacillales</taxon>
        <taxon>Alicyclobacillaceae</taxon>
        <taxon>Tumebacillus</taxon>
    </lineage>
</organism>
<dbReference type="EMBL" id="JMIR01000019">
    <property type="protein sequence ID" value="KEO82635.1"/>
    <property type="molecule type" value="Genomic_DNA"/>
</dbReference>
<dbReference type="AlphaFoldDB" id="A0A074LQ91"/>
<dbReference type="Proteomes" id="UP000027931">
    <property type="component" value="Unassembled WGS sequence"/>
</dbReference>
<protein>
    <submittedName>
        <fullName evidence="1">Uncharacterized protein</fullName>
    </submittedName>
</protein>
<reference evidence="1 2" key="1">
    <citation type="journal article" date="2013" name="Int. J. Syst. Evol. Microbiol.">
        <title>Tumebacillus flagellatus sp. nov., an alpha-amylase/pullulanase-producing bacterium isolated from cassava wastewater.</title>
        <authorList>
            <person name="Wang Q."/>
            <person name="Xie N."/>
            <person name="Qin Y."/>
            <person name="Shen N."/>
            <person name="Zhu J."/>
            <person name="Mi H."/>
            <person name="Huang R."/>
        </authorList>
    </citation>
    <scope>NUCLEOTIDE SEQUENCE [LARGE SCALE GENOMIC DNA]</scope>
    <source>
        <strain evidence="1 2">GST4</strain>
    </source>
</reference>
<name>A0A074LQ91_9BACL</name>
<sequence length="489" mass="56607">MNKQALLIQFHSLSQLAHDPSAWLDSRVGSDLWVDGLNVFQNIQTEDFERALTLFPERGGHFDSSSMIQTLHALHRFCLEQNARGEFELYQALALGMTWLTLQPETYGQFFNVPTQVTNHSTALLLSPTYQAVWAHSFQEGLELYADLETRRLSLFRPEHGRIYQNPNSYHQGEFLKYPFQNFFHEMTHILLTYDVYPRVLGTPEEERSWLTQIEASVSCLEEDVMAELVAVRSDLNIIDDGFGSTGSYPEYGEFRYAVITGQHETGLSRKALQHFRKRFIQLGENETYIPENPIKAEILANFQVTDAEIETILPHFAAYIANQQFHTTWGIESSARNRIPGFREVIELLPPDPYCLQKMKECLRPDSWPTPEALLSKNPLPELSLEQRNINRRRWRWRELLCRVAEMRGFLQTKALASEPLVQDELFDCAHEIAATVPLSLTEAQHDVKYPVMQRRIANTLHLLQDPADRDRLLELVDQPFTYVLDPR</sequence>
<comment type="caution">
    <text evidence="1">The sequence shown here is derived from an EMBL/GenBank/DDBJ whole genome shotgun (WGS) entry which is preliminary data.</text>
</comment>
<gene>
    <name evidence="1" type="ORF">EL26_13780</name>
</gene>
<accession>A0A074LQ91</accession>
<keyword evidence="2" id="KW-1185">Reference proteome</keyword>
<proteinExistence type="predicted"/>